<dbReference type="Pfam" id="PF05235">
    <property type="entry name" value="CHAD"/>
    <property type="match status" value="1"/>
</dbReference>
<evidence type="ECO:0000259" key="1">
    <source>
        <dbReference type="PROSITE" id="PS51708"/>
    </source>
</evidence>
<dbReference type="PROSITE" id="PS51708">
    <property type="entry name" value="CHAD"/>
    <property type="match status" value="1"/>
</dbReference>
<dbReference type="Proteomes" id="UP000006230">
    <property type="component" value="Unassembled WGS sequence"/>
</dbReference>
<organism evidence="2 3">
    <name type="scientific">Salipiger bermudensis (strain DSM 26914 / JCM 13377 / KCTC 12554 / HTCC2601)</name>
    <name type="common">Pelagibaca bermudensis</name>
    <dbReference type="NCBI Taxonomy" id="314265"/>
    <lineage>
        <taxon>Bacteria</taxon>
        <taxon>Pseudomonadati</taxon>
        <taxon>Pseudomonadota</taxon>
        <taxon>Alphaproteobacteria</taxon>
        <taxon>Rhodobacterales</taxon>
        <taxon>Roseobacteraceae</taxon>
        <taxon>Salipiger</taxon>
    </lineage>
</organism>
<dbReference type="Gene3D" id="1.40.20.10">
    <property type="entry name" value="CHAD domain"/>
    <property type="match status" value="1"/>
</dbReference>
<dbReference type="STRING" id="314265.R2601_20199"/>
<reference evidence="2 3" key="1">
    <citation type="journal article" date="2010" name="J. Bacteriol.">
        <title>Genome sequences of Pelagibaca bermudensis HTCC2601T and Maritimibacter alkaliphilus HTCC2654T, the type strains of two marine Roseobacter genera.</title>
        <authorList>
            <person name="Thrash J.C."/>
            <person name="Cho J.C."/>
            <person name="Ferriera S."/>
            <person name="Johnson J."/>
            <person name="Vergin K.L."/>
            <person name="Giovannoni S.J."/>
        </authorList>
    </citation>
    <scope>NUCLEOTIDE SEQUENCE [LARGE SCALE GENOMIC DNA]</scope>
    <source>
        <strain evidence="3">DSM 26914 / JCM 13377 / KCTC 12554 / HTCC2601</strain>
    </source>
</reference>
<proteinExistence type="predicted"/>
<evidence type="ECO:0000313" key="3">
    <source>
        <dbReference type="Proteomes" id="UP000006230"/>
    </source>
</evidence>
<dbReference type="InterPro" id="IPR007899">
    <property type="entry name" value="CHAD_dom"/>
</dbReference>
<dbReference type="InterPro" id="IPR038186">
    <property type="entry name" value="CHAD_dom_sf"/>
</dbReference>
<evidence type="ECO:0000313" key="2">
    <source>
        <dbReference type="EMBL" id="EAU47695.1"/>
    </source>
</evidence>
<accession>Q0FTQ4</accession>
<name>Q0FTQ4_SALBH</name>
<keyword evidence="3" id="KW-1185">Reference proteome</keyword>
<dbReference type="EMBL" id="AATQ01000005">
    <property type="protein sequence ID" value="EAU47695.1"/>
    <property type="molecule type" value="Genomic_DNA"/>
</dbReference>
<protein>
    <recommendedName>
        <fullName evidence="1">CHAD domain-containing protein</fullName>
    </recommendedName>
</protein>
<dbReference type="PANTHER" id="PTHR39339:SF1">
    <property type="entry name" value="CHAD DOMAIN-CONTAINING PROTEIN"/>
    <property type="match status" value="1"/>
</dbReference>
<dbReference type="AlphaFoldDB" id="Q0FTQ4"/>
<dbReference type="HOGENOM" id="CLU_025044_0_0_5"/>
<feature type="domain" description="CHAD" evidence="1">
    <location>
        <begin position="198"/>
        <end position="494"/>
    </location>
</feature>
<sequence length="506" mass="55393">MLTITSGGDLRTLLRDADLGKLHLALDEGEGTSAFALLDTFDAQVAAAGLLLVLTDAGLHLLGGTEALVQERAEPDFIAQMPAGPVTKRLSGIVSPLRTLMTVAEGTLSRHGLRVLDDNEKTHLRGTLWVLDAGKAGAVSVSALTPLRGYDKTLGKVKAALSAAAGNGKVGTMLEASAALRGEDPALIGKTRIVMSADEKAFKAANDIIRAQLVAARRQEDGIGADLDSEFLHEYRVALRRVRSVISLFKGVYDEKQTADLKARFGAIMARTGRLRDLDVYLIERDRYLALVPEGFRPGIGKLFDMFAAQRDLEHAKLTAYLDSKAYEKEMARLEKLFDKTKALSKGPEANRHALDYAKALIWKRYRKVCKIARGIDEATPDEQVHELRIECKKLRYLMEFFAPLFGDAEVRKLIKALKKLQDNLGNFNDYSVQQAALQEQADALAGSSEPDTVEIATGIGGLVTVLHNKQLEERARVTASFAAFDSEETQAQFRTLFKPEGEAKK</sequence>
<dbReference type="eggNOG" id="COG5607">
    <property type="taxonomic scope" value="Bacteria"/>
</dbReference>
<comment type="caution">
    <text evidence="2">The sequence shown here is derived from an EMBL/GenBank/DDBJ whole genome shotgun (WGS) entry which is preliminary data.</text>
</comment>
<gene>
    <name evidence="2" type="ORF">R2601_20199</name>
</gene>
<dbReference type="RefSeq" id="WP_007798760.1">
    <property type="nucleotide sequence ID" value="NZ_DS022276.1"/>
</dbReference>
<dbReference type="PANTHER" id="PTHR39339">
    <property type="entry name" value="SLR1444 PROTEIN"/>
    <property type="match status" value="1"/>
</dbReference>
<dbReference type="SMART" id="SM00880">
    <property type="entry name" value="CHAD"/>
    <property type="match status" value="1"/>
</dbReference>